<proteinExistence type="inferred from homology"/>
<feature type="binding site" evidence="5">
    <location>
        <begin position="396"/>
        <end position="397"/>
    </location>
    <ligand>
        <name>S-methyl-5'-thioadenosine</name>
        <dbReference type="ChEBI" id="CHEBI:17509"/>
    </ligand>
</feature>
<feature type="transmembrane region" description="Helical" evidence="5">
    <location>
        <begin position="80"/>
        <end position="106"/>
    </location>
</feature>
<dbReference type="GO" id="GO:0008295">
    <property type="term" value="P:spermidine biosynthetic process"/>
    <property type="evidence" value="ECO:0007669"/>
    <property type="project" value="UniProtKB-UniRule"/>
</dbReference>
<dbReference type="UniPathway" id="UPA00248">
    <property type="reaction ID" value="UER00314"/>
</dbReference>
<feature type="binding site" evidence="5">
    <location>
        <position position="310"/>
    </location>
    <ligand>
        <name>spermidine</name>
        <dbReference type="ChEBI" id="CHEBI:57834"/>
    </ligand>
</feature>
<keyword evidence="9" id="KW-1185">Reference proteome</keyword>
<keyword evidence="4 5" id="KW-0620">Polyamine biosynthesis</keyword>
<dbReference type="InterPro" id="IPR029063">
    <property type="entry name" value="SAM-dependent_MTases_sf"/>
</dbReference>
<protein>
    <recommendedName>
        <fullName evidence="5">Polyamine aminopropyltransferase</fullName>
    </recommendedName>
    <alternativeName>
        <fullName evidence="5">Putrescine aminopropyltransferase</fullName>
        <shortName evidence="5">PAPT</shortName>
    </alternativeName>
    <alternativeName>
        <fullName evidence="5">Spermidine synthase</fullName>
        <shortName evidence="5">SPDS</shortName>
        <shortName evidence="5">SPDSY</shortName>
        <ecNumber evidence="5">2.5.1.16</ecNumber>
    </alternativeName>
</protein>
<comment type="pathway">
    <text evidence="5">Amine and polyamine biosynthesis; spermidine biosynthesis; spermidine from putrescine: step 1/1.</text>
</comment>
<feature type="domain" description="PABS" evidence="7">
    <location>
        <begin position="250"/>
        <end position="497"/>
    </location>
</feature>
<feature type="transmembrane region" description="Helical" evidence="5">
    <location>
        <begin position="137"/>
        <end position="157"/>
    </location>
</feature>
<dbReference type="PANTHER" id="PTHR43317">
    <property type="entry name" value="THERMOSPERMINE SYNTHASE ACAULIS5"/>
    <property type="match status" value="1"/>
</dbReference>
<dbReference type="Gene3D" id="3.40.50.150">
    <property type="entry name" value="Vaccinia Virus protein VP39"/>
    <property type="match status" value="1"/>
</dbReference>
<evidence type="ECO:0000256" key="2">
    <source>
        <dbReference type="ARBA" id="ARBA00022679"/>
    </source>
</evidence>
<evidence type="ECO:0000313" key="9">
    <source>
        <dbReference type="Proteomes" id="UP000037600"/>
    </source>
</evidence>
<dbReference type="GO" id="GO:0004766">
    <property type="term" value="F:spermidine synthase activity"/>
    <property type="evidence" value="ECO:0007669"/>
    <property type="project" value="UniProtKB-UniRule"/>
</dbReference>
<dbReference type="EC" id="2.5.1.16" evidence="5"/>
<keyword evidence="3 5" id="KW-0745">Spermidine biosynthesis</keyword>
<dbReference type="HAMAP" id="MF_00198">
    <property type="entry name" value="Spermidine_synth"/>
    <property type="match status" value="1"/>
</dbReference>
<gene>
    <name evidence="5" type="primary">speE</name>
    <name evidence="8" type="ORF">XM47_16595</name>
</gene>
<keyword evidence="5" id="KW-1003">Cell membrane</keyword>
<evidence type="ECO:0000256" key="4">
    <source>
        <dbReference type="ARBA" id="ARBA00023115"/>
    </source>
</evidence>
<comment type="function">
    <text evidence="5">Catalyzes the irreversible transfer of a propylamine group from the amino donor S-adenosylmethioninamine (decarboxy-AdoMet) to putrescine (1,4-diaminobutane) to yield spermidine.</text>
</comment>
<dbReference type="RefSeq" id="WP_048695034.1">
    <property type="nucleotide sequence ID" value="NZ_KQ130505.1"/>
</dbReference>
<feature type="binding site" evidence="5">
    <location>
        <position position="334"/>
    </location>
    <ligand>
        <name>spermidine</name>
        <dbReference type="ChEBI" id="CHEBI:57834"/>
    </ligand>
</feature>
<feature type="binding site" evidence="5">
    <location>
        <position position="353"/>
    </location>
    <ligand>
        <name>S-methyl-5'-thioadenosine</name>
        <dbReference type="ChEBI" id="CHEBI:17509"/>
    </ligand>
</feature>
<keyword evidence="5" id="KW-0472">Membrane</keyword>
<evidence type="ECO:0000256" key="3">
    <source>
        <dbReference type="ARBA" id="ARBA00023066"/>
    </source>
</evidence>
<comment type="caution">
    <text evidence="8">The sequence shown here is derived from an EMBL/GenBank/DDBJ whole genome shotgun (WGS) entry which is preliminary data.</text>
</comment>
<feature type="transmembrane region" description="Helical" evidence="5">
    <location>
        <begin position="202"/>
        <end position="222"/>
    </location>
</feature>
<feature type="transmembrane region" description="Helical" evidence="5">
    <location>
        <begin position="178"/>
        <end position="196"/>
    </location>
</feature>
<dbReference type="InterPro" id="IPR030374">
    <property type="entry name" value="PABS"/>
</dbReference>
<keyword evidence="5" id="KW-1133">Transmembrane helix</keyword>
<dbReference type="STRING" id="1513271.XM47_16595"/>
<evidence type="ECO:0000259" key="7">
    <source>
        <dbReference type="PROSITE" id="PS51006"/>
    </source>
</evidence>
<comment type="similarity">
    <text evidence="1 5">Belongs to the spermidine/spermine synthase family.</text>
</comment>
<comment type="subcellular location">
    <subcellularLocation>
        <location evidence="5">Cell membrane</location>
        <topology evidence="5">Multi-pass membrane protein</topology>
    </subcellularLocation>
</comment>
<comment type="caution">
    <text evidence="5">Lacks conserved residue(s) required for the propagation of feature annotation.</text>
</comment>
<feature type="binding site" evidence="5">
    <location>
        <position position="274"/>
    </location>
    <ligand>
        <name>S-methyl-5'-thioadenosine</name>
        <dbReference type="ChEBI" id="CHEBI:17509"/>
    </ligand>
</feature>
<dbReference type="PATRIC" id="fig|1513271.3.peg.3415"/>
<feature type="transmembrane region" description="Helical" evidence="5">
    <location>
        <begin position="229"/>
        <end position="249"/>
    </location>
</feature>
<dbReference type="PROSITE" id="PS51257">
    <property type="entry name" value="PROKAR_LIPOPROTEIN"/>
    <property type="match status" value="1"/>
</dbReference>
<keyword evidence="5" id="KW-0812">Transmembrane</keyword>
<keyword evidence="2 5" id="KW-0808">Transferase</keyword>
<feature type="transmembrane region" description="Helical" evidence="5">
    <location>
        <begin position="49"/>
        <end position="68"/>
    </location>
</feature>
<evidence type="ECO:0000313" key="8">
    <source>
        <dbReference type="EMBL" id="KMT64010.1"/>
    </source>
</evidence>
<sequence>MPQFKPAVRLALLDALLILLMAVLAACGLVYEYLLSHYAGRVLGAVEHAIFATIGLMIVAMGFGSFAARKIQHAITGFAWLEVLIGLIGSVAIIFIATCISFSFYLPQIIADTFAIPPDALPRGGFFEASFQFARNLPYVLAAILGFFIGMEIPLIARVREELHQQHLTHNAGTIYGADYIGAGIGAAIWILWLMTIDISQAAVITASVNWVAGLVVLVVFWSKIKAKMTLAGLHLLMLLAIIVLSFFGKQWMHNLTDMLYRDNVVFQTQSKYQQLVLTERNLGPNFDSIVNLYLNGRLQFSSQDEAIYHEFLVHPVLSASARQEKVLVIGGGDSLAVREILKWQPKRIDLVDLDNSVIELFKQPEALLSPRLADKISGLTQGAFQHESLNIINADAFNQVDTLISQQQTYDAIIVDLPDPNHPDLNKLYTNYFYLRLNQLLSADGAIVVQSTSPYHAKDAFISIGKTLADSQFSQVEQYHFNVPSFGEWGWTIATKQGMPASQRIKTAELPGSLTWLTHDLIHASFQFPKNYYQDYADIKINYLGSQVLYQYHDQAWRIREGKLVELTQDKN</sequence>
<evidence type="ECO:0000256" key="5">
    <source>
        <dbReference type="HAMAP-Rule" id="MF_00198"/>
    </source>
</evidence>
<dbReference type="EMBL" id="LAZL01000034">
    <property type="protein sequence ID" value="KMT64010.1"/>
    <property type="molecule type" value="Genomic_DNA"/>
</dbReference>
<dbReference type="InterPro" id="IPR001045">
    <property type="entry name" value="Spermi_synthase"/>
</dbReference>
<comment type="catalytic activity">
    <reaction evidence="5">
        <text>S-adenosyl 3-(methylsulfanyl)propylamine + putrescine = S-methyl-5'-thioadenosine + spermidine + H(+)</text>
        <dbReference type="Rhea" id="RHEA:12721"/>
        <dbReference type="ChEBI" id="CHEBI:15378"/>
        <dbReference type="ChEBI" id="CHEBI:17509"/>
        <dbReference type="ChEBI" id="CHEBI:57443"/>
        <dbReference type="ChEBI" id="CHEBI:57834"/>
        <dbReference type="ChEBI" id="CHEBI:326268"/>
        <dbReference type="EC" id="2.5.1.16"/>
    </reaction>
</comment>
<dbReference type="NCBIfam" id="NF002956">
    <property type="entry name" value="PRK03612.1"/>
    <property type="match status" value="1"/>
</dbReference>
<organism evidence="8 9">
    <name type="scientific">Catenovulum maritimum</name>
    <dbReference type="NCBI Taxonomy" id="1513271"/>
    <lineage>
        <taxon>Bacteria</taxon>
        <taxon>Pseudomonadati</taxon>
        <taxon>Pseudomonadota</taxon>
        <taxon>Gammaproteobacteria</taxon>
        <taxon>Alteromonadales</taxon>
        <taxon>Alteromonadaceae</taxon>
        <taxon>Catenovulum</taxon>
    </lineage>
</organism>
<dbReference type="PANTHER" id="PTHR43317:SF11">
    <property type="entry name" value="POLYAMINE AMINOPROPYLTRANSFERASE 2"/>
    <property type="match status" value="1"/>
</dbReference>
<dbReference type="Proteomes" id="UP000037600">
    <property type="component" value="Unassembled WGS sequence"/>
</dbReference>
<accession>A0A0J8GMJ8</accession>
<comment type="subunit">
    <text evidence="5">Homodimer or homotetramer.</text>
</comment>
<dbReference type="GO" id="GO:0005886">
    <property type="term" value="C:plasma membrane"/>
    <property type="evidence" value="ECO:0007669"/>
    <property type="project" value="UniProtKB-SubCell"/>
</dbReference>
<dbReference type="AlphaFoldDB" id="A0A0J8GMJ8"/>
<evidence type="ECO:0000256" key="1">
    <source>
        <dbReference type="ARBA" id="ARBA00007867"/>
    </source>
</evidence>
<dbReference type="PROSITE" id="PS51006">
    <property type="entry name" value="PABS_2"/>
    <property type="match status" value="1"/>
</dbReference>
<dbReference type="CDD" id="cd02440">
    <property type="entry name" value="AdoMet_MTases"/>
    <property type="match status" value="1"/>
</dbReference>
<name>A0A0J8GMJ8_9ALTE</name>
<feature type="active site" description="Proton acceptor" evidence="5 6">
    <location>
        <position position="417"/>
    </location>
</feature>
<reference evidence="8 9" key="1">
    <citation type="submission" date="2015-04" db="EMBL/GenBank/DDBJ databases">
        <title>Draft Genome Sequence of the Novel Agar-Digesting Marine Bacterium Q1.</title>
        <authorList>
            <person name="Li Y."/>
            <person name="Li D."/>
            <person name="Chen G."/>
            <person name="Du Z."/>
        </authorList>
    </citation>
    <scope>NUCLEOTIDE SEQUENCE [LARGE SCALE GENOMIC DNA]</scope>
    <source>
        <strain evidence="8 9">Q1</strain>
    </source>
</reference>
<evidence type="ECO:0000256" key="6">
    <source>
        <dbReference type="PROSITE-ProRule" id="PRU00354"/>
    </source>
</evidence>
<dbReference type="Pfam" id="PF01564">
    <property type="entry name" value="Spermine_synth"/>
    <property type="match status" value="1"/>
</dbReference>
<dbReference type="SUPFAM" id="SSF53335">
    <property type="entry name" value="S-adenosyl-L-methionine-dependent methyltransferases"/>
    <property type="match status" value="1"/>
</dbReference>
<feature type="binding site" evidence="5">
    <location>
        <position position="424"/>
    </location>
    <ligand>
        <name>S-methyl-5'-thioadenosine</name>
        <dbReference type="ChEBI" id="CHEBI:17509"/>
    </ligand>
</feature>